<keyword evidence="3" id="KW-1185">Reference proteome</keyword>
<proteinExistence type="predicted"/>
<evidence type="ECO:0000256" key="1">
    <source>
        <dbReference type="SAM" id="SignalP"/>
    </source>
</evidence>
<protein>
    <submittedName>
        <fullName evidence="2">Uncharacterized protein</fullName>
    </submittedName>
</protein>
<evidence type="ECO:0000313" key="2">
    <source>
        <dbReference type="EMBL" id="KAL3890238.1"/>
    </source>
</evidence>
<organism evidence="2 3">
    <name type="scientific">Sinanodonta woodiana</name>
    <name type="common">Chinese pond mussel</name>
    <name type="synonym">Anodonta woodiana</name>
    <dbReference type="NCBI Taxonomy" id="1069815"/>
    <lineage>
        <taxon>Eukaryota</taxon>
        <taxon>Metazoa</taxon>
        <taxon>Spiralia</taxon>
        <taxon>Lophotrochozoa</taxon>
        <taxon>Mollusca</taxon>
        <taxon>Bivalvia</taxon>
        <taxon>Autobranchia</taxon>
        <taxon>Heteroconchia</taxon>
        <taxon>Palaeoheterodonta</taxon>
        <taxon>Unionida</taxon>
        <taxon>Unionoidea</taxon>
        <taxon>Unionidae</taxon>
        <taxon>Unioninae</taxon>
        <taxon>Sinanodonta</taxon>
    </lineage>
</organism>
<comment type="caution">
    <text evidence="2">The sequence shown here is derived from an EMBL/GenBank/DDBJ whole genome shotgun (WGS) entry which is preliminary data.</text>
</comment>
<feature type="signal peptide" evidence="1">
    <location>
        <begin position="1"/>
        <end position="19"/>
    </location>
</feature>
<keyword evidence="1" id="KW-0732">Signal</keyword>
<accession>A0ABD3XXT5</accession>
<dbReference type="Proteomes" id="UP001634394">
    <property type="component" value="Unassembled WGS sequence"/>
</dbReference>
<name>A0ABD3XXT5_SINWO</name>
<feature type="chain" id="PRO_5044801845" evidence="1">
    <location>
        <begin position="20"/>
        <end position="82"/>
    </location>
</feature>
<gene>
    <name evidence="2" type="ORF">ACJMK2_002529</name>
</gene>
<sequence>MRNLAVLLLLLAMCAVTLSTVIRERRSSSDQDLDKAQLQALLQAIDEGKVDVNELFDKREGNPSRRLWFPIRVRVDWDYGKK</sequence>
<dbReference type="EMBL" id="JBJQND010000001">
    <property type="protein sequence ID" value="KAL3890238.1"/>
    <property type="molecule type" value="Genomic_DNA"/>
</dbReference>
<evidence type="ECO:0000313" key="3">
    <source>
        <dbReference type="Proteomes" id="UP001634394"/>
    </source>
</evidence>
<reference evidence="2 3" key="1">
    <citation type="submission" date="2024-11" db="EMBL/GenBank/DDBJ databases">
        <title>Chromosome-level genome assembly of the freshwater bivalve Anodonta woodiana.</title>
        <authorList>
            <person name="Chen X."/>
        </authorList>
    </citation>
    <scope>NUCLEOTIDE SEQUENCE [LARGE SCALE GENOMIC DNA]</scope>
    <source>
        <strain evidence="2">MN2024</strain>
        <tissue evidence="2">Gills</tissue>
    </source>
</reference>
<dbReference type="AlphaFoldDB" id="A0ABD3XXT5"/>